<accession>A0ABW9RSA5</accession>
<dbReference type="InterPro" id="IPR027443">
    <property type="entry name" value="IPNS-like_sf"/>
</dbReference>
<evidence type="ECO:0000313" key="2">
    <source>
        <dbReference type="EMBL" id="MTI25875.1"/>
    </source>
</evidence>
<reference evidence="2 3" key="1">
    <citation type="submission" date="2019-02" db="EMBL/GenBank/DDBJ databases">
        <authorList>
            <person name="Goldberg S.R."/>
            <person name="Haltli B.A."/>
            <person name="Correa H."/>
            <person name="Russell K.G."/>
        </authorList>
    </citation>
    <scope>NUCLEOTIDE SEQUENCE [LARGE SCALE GENOMIC DNA]</scope>
    <source>
        <strain evidence="2 3">JCM 16186</strain>
    </source>
</reference>
<evidence type="ECO:0000259" key="1">
    <source>
        <dbReference type="Pfam" id="PF05118"/>
    </source>
</evidence>
<organism evidence="2 3">
    <name type="scientific">Fulvivirga kasyanovii</name>
    <dbReference type="NCBI Taxonomy" id="396812"/>
    <lineage>
        <taxon>Bacteria</taxon>
        <taxon>Pseudomonadati</taxon>
        <taxon>Bacteroidota</taxon>
        <taxon>Cytophagia</taxon>
        <taxon>Cytophagales</taxon>
        <taxon>Fulvivirgaceae</taxon>
        <taxon>Fulvivirga</taxon>
    </lineage>
</organism>
<protein>
    <submittedName>
        <fullName evidence="2">Aspartyl/asparaginyl beta-hydroxylase domain-containing protein</fullName>
    </submittedName>
</protein>
<dbReference type="InterPro" id="IPR007803">
    <property type="entry name" value="Asp/Arg/Pro-Hydrxlase"/>
</dbReference>
<feature type="domain" description="Aspartyl/asparaginy/proline hydroxylase" evidence="1">
    <location>
        <begin position="18"/>
        <end position="171"/>
    </location>
</feature>
<gene>
    <name evidence="2" type="ORF">E1163_13045</name>
</gene>
<keyword evidence="3" id="KW-1185">Reference proteome</keyword>
<name>A0ABW9RSA5_9BACT</name>
<comment type="caution">
    <text evidence="2">The sequence shown here is derived from an EMBL/GenBank/DDBJ whole genome shotgun (WGS) entry which is preliminary data.</text>
</comment>
<dbReference type="Gene3D" id="2.60.120.330">
    <property type="entry name" value="B-lactam Antibiotic, Isopenicillin N Synthase, Chain"/>
    <property type="match status" value="1"/>
</dbReference>
<sequence length="230" mass="26287">MKSYAKLPFQFDSARLQQELEVCTQNWTRHFNTAYYSGEWSGIPLRSPQGESHGLSAGHADSRQFADESVLEHLPYTRSVIETINTPKSSVRYLRLTPGSEIKPHKDYDLVFWDGFVRLHIPILTNDQVKFMLNDDLLNMQSGECWFADFSQTHSVENGGKTDRVHLVIDCQVNEWLKALFIENGIIESAEKAPTEMEQYDEGTKKMIIEQLEAQGTEVALQLAAKMKKT</sequence>
<proteinExistence type="predicted"/>
<dbReference type="SUPFAM" id="SSF51197">
    <property type="entry name" value="Clavaminate synthase-like"/>
    <property type="match status" value="1"/>
</dbReference>
<dbReference type="Proteomes" id="UP000798808">
    <property type="component" value="Unassembled WGS sequence"/>
</dbReference>
<dbReference type="EMBL" id="SMLW01000547">
    <property type="protein sequence ID" value="MTI25875.1"/>
    <property type="molecule type" value="Genomic_DNA"/>
</dbReference>
<dbReference type="Pfam" id="PF05118">
    <property type="entry name" value="Asp_Arg_Hydrox"/>
    <property type="match status" value="1"/>
</dbReference>
<dbReference type="RefSeq" id="WP_155172465.1">
    <property type="nucleotide sequence ID" value="NZ_BAAAFL010000012.1"/>
</dbReference>
<evidence type="ECO:0000313" key="3">
    <source>
        <dbReference type="Proteomes" id="UP000798808"/>
    </source>
</evidence>